<sequence length="789" mass="86915">MRDEGAAMRVHVDPATTDKKNSSSISEPGSSNGDGTSTFAEAAVSPNSQFVEPSRNPSFQSFNDVVDLVFNPLRSVISQNRRRYTEDGFNLDLTYITDRIIAMGYPAKSIERLYRNSMCHTVKFLERNHAGHYKVFNLRGNYFYKVEKFHGRVGLYHMKDHHPPRLDLMDPFCREVNEYLKADPRNVVAVHCKAGKGRTGVMICAYLVSINFYTLPRQVMDYYSIVRTVNNKGVTIPSQRRYVYYFAQMHKYGLTYTPLRIELVGVYVERPPQPGVTFKGDLVMRVAQGDIEMFTGAPITISRHQWSEEEKLWAGKVPFGKDSYNPSMLSFDTDKTCVSRRAWGWSVTQPYRVYLEGDIRVDIFSETTTTGSRLRKNKKKREKIGHVWLNTMFTCPGSCGGGYRHGDEISPYPEGATSITKIRTSEPSTSTVLCTSCSPPPVPASVISRKSRSSDPQMSPIEGGCPDSQRKRKATNCSERWEATNLELILPPGLEEHCPFSTLGDIYGDAAKAPRFGIEELLRNAHASNMVRDSYNERRRSLPAGGEPVDAAAEGRPEAAGPALIRRRREEHVHVFPLIEVDRAFKNESMPPEFKLIIITRCIHSEDHVAQEKAEAALADARRVAAKHEEEKQSKYRKSANCPPPNVPVVGTGPLRTATSWPRCPLQAEQSTSSALGASVAFPAKPEQWDHTASSSSSGSELSDLNVGCPGTGVVFENPVGEILCSDGGQNGAGDEGNSSPSGSSGDLASAVDSACEGDQVTALVPPFSGAKTVCANEKSAAAAETSSR</sequence>
<feature type="domain" description="Tyrosine specific protein phosphatases" evidence="8">
    <location>
        <begin position="170"/>
        <end position="241"/>
    </location>
</feature>
<dbReference type="InterPro" id="IPR045101">
    <property type="entry name" value="PTP_PTEN"/>
</dbReference>
<dbReference type="CDD" id="cd14509">
    <property type="entry name" value="PTP_PTEN"/>
    <property type="match status" value="1"/>
</dbReference>
<dbReference type="PROSITE" id="PS51181">
    <property type="entry name" value="PPASE_TENSIN"/>
    <property type="match status" value="1"/>
</dbReference>
<feature type="compositionally biased region" description="Low complexity" evidence="7">
    <location>
        <begin position="737"/>
        <end position="746"/>
    </location>
</feature>
<dbReference type="PROSITE" id="PS00383">
    <property type="entry name" value="TYR_PHOSPHATASE_1"/>
    <property type="match status" value="1"/>
</dbReference>
<dbReference type="GO" id="GO:0004725">
    <property type="term" value="F:protein tyrosine phosphatase activity"/>
    <property type="evidence" value="ECO:0007669"/>
    <property type="project" value="TreeGrafter"/>
</dbReference>
<dbReference type="GO" id="GO:0016314">
    <property type="term" value="F:phosphatidylinositol-3,4,5-trisphosphate 3-phosphatase activity"/>
    <property type="evidence" value="ECO:0007669"/>
    <property type="project" value="TreeGrafter"/>
</dbReference>
<protein>
    <submittedName>
        <fullName evidence="11">Phosphatidylinositol-3,4,5-trisphosphate 3-phosphatase</fullName>
    </submittedName>
</protein>
<feature type="region of interest" description="Disordered" evidence="7">
    <location>
        <begin position="626"/>
        <end position="647"/>
    </location>
</feature>
<dbReference type="OrthoDB" id="16692at2759"/>
<dbReference type="SMART" id="SM01326">
    <property type="entry name" value="PTEN_C2"/>
    <property type="match status" value="1"/>
</dbReference>
<feature type="compositionally biased region" description="Basic and acidic residues" evidence="7">
    <location>
        <begin position="1"/>
        <end position="21"/>
    </location>
</feature>
<dbReference type="InterPro" id="IPR014020">
    <property type="entry name" value="Tensin_C2-dom"/>
</dbReference>
<dbReference type="GO" id="GO:0050793">
    <property type="term" value="P:regulation of developmental process"/>
    <property type="evidence" value="ECO:0007669"/>
    <property type="project" value="UniProtKB-ARBA"/>
</dbReference>
<dbReference type="Gene3D" id="2.60.40.1110">
    <property type="match status" value="1"/>
</dbReference>
<evidence type="ECO:0000256" key="1">
    <source>
        <dbReference type="ARBA" id="ARBA00004496"/>
    </source>
</evidence>
<dbReference type="Gene3D" id="3.90.190.10">
    <property type="entry name" value="Protein tyrosine phosphatase superfamily"/>
    <property type="match status" value="1"/>
</dbReference>
<dbReference type="GO" id="GO:0043491">
    <property type="term" value="P:phosphatidylinositol 3-kinase/protein kinase B signal transduction"/>
    <property type="evidence" value="ECO:0007669"/>
    <property type="project" value="TreeGrafter"/>
</dbReference>
<evidence type="ECO:0000259" key="9">
    <source>
        <dbReference type="PROSITE" id="PS51181"/>
    </source>
</evidence>
<dbReference type="GO" id="GO:0046856">
    <property type="term" value="P:phosphatidylinositol dephosphorylation"/>
    <property type="evidence" value="ECO:0007669"/>
    <property type="project" value="TreeGrafter"/>
</dbReference>
<dbReference type="GO" id="GO:0005829">
    <property type="term" value="C:cytosol"/>
    <property type="evidence" value="ECO:0007669"/>
    <property type="project" value="TreeGrafter"/>
</dbReference>
<dbReference type="InterPro" id="IPR000387">
    <property type="entry name" value="Tyr_Pase_dom"/>
</dbReference>
<dbReference type="InterPro" id="IPR029021">
    <property type="entry name" value="Prot-tyrosine_phosphatase-like"/>
</dbReference>
<dbReference type="PROSITE" id="PS50056">
    <property type="entry name" value="TYR_PHOSPHATASE_2"/>
    <property type="match status" value="1"/>
</dbReference>
<dbReference type="Proteomes" id="UP000025227">
    <property type="component" value="Unplaced"/>
</dbReference>
<dbReference type="GO" id="GO:0042995">
    <property type="term" value="C:cell projection"/>
    <property type="evidence" value="ECO:0007669"/>
    <property type="project" value="UniProtKB-ARBA"/>
</dbReference>
<feature type="region of interest" description="Disordered" evidence="7">
    <location>
        <begin position="1"/>
        <end position="39"/>
    </location>
</feature>
<evidence type="ECO:0000256" key="6">
    <source>
        <dbReference type="ARBA" id="ARBA00023098"/>
    </source>
</evidence>
<dbReference type="SUPFAM" id="SSF52799">
    <property type="entry name" value="(Phosphotyrosine protein) phosphatases II"/>
    <property type="match status" value="1"/>
</dbReference>
<comment type="similarity">
    <text evidence="2">Belongs to the PTEN phosphatase protein family.</text>
</comment>
<keyword evidence="6" id="KW-0443">Lipid metabolism</keyword>
<dbReference type="GO" id="GO:0051896">
    <property type="term" value="P:regulation of phosphatidylinositol 3-kinase/protein kinase B signal transduction"/>
    <property type="evidence" value="ECO:0007669"/>
    <property type="project" value="TreeGrafter"/>
</dbReference>
<dbReference type="GO" id="GO:0005634">
    <property type="term" value="C:nucleus"/>
    <property type="evidence" value="ECO:0007669"/>
    <property type="project" value="TreeGrafter"/>
</dbReference>
<dbReference type="InterPro" id="IPR016130">
    <property type="entry name" value="Tyr_Pase_AS"/>
</dbReference>
<feature type="domain" description="Phosphatase tensin-type" evidence="9">
    <location>
        <begin position="82"/>
        <end position="253"/>
    </location>
</feature>
<dbReference type="GO" id="GO:0048870">
    <property type="term" value="P:cell motility"/>
    <property type="evidence" value="ECO:0007669"/>
    <property type="project" value="TreeGrafter"/>
</dbReference>
<evidence type="ECO:0000256" key="2">
    <source>
        <dbReference type="ARBA" id="ARBA00007881"/>
    </source>
</evidence>
<feature type="region of interest" description="Disordered" evidence="7">
    <location>
        <begin position="444"/>
        <end position="474"/>
    </location>
</feature>
<dbReference type="InterPro" id="IPR029023">
    <property type="entry name" value="Tensin_phosphatase"/>
</dbReference>
<organism evidence="10 11">
    <name type="scientific">Haemonchus contortus</name>
    <name type="common">Barber pole worm</name>
    <dbReference type="NCBI Taxonomy" id="6289"/>
    <lineage>
        <taxon>Eukaryota</taxon>
        <taxon>Metazoa</taxon>
        <taxon>Ecdysozoa</taxon>
        <taxon>Nematoda</taxon>
        <taxon>Chromadorea</taxon>
        <taxon>Rhabditida</taxon>
        <taxon>Rhabditina</taxon>
        <taxon>Rhabditomorpha</taxon>
        <taxon>Strongyloidea</taxon>
        <taxon>Trichostrongylidae</taxon>
        <taxon>Haemonchus</taxon>
    </lineage>
</organism>
<evidence type="ECO:0000259" key="8">
    <source>
        <dbReference type="PROSITE" id="PS50056"/>
    </source>
</evidence>
<evidence type="ECO:0000256" key="7">
    <source>
        <dbReference type="SAM" id="MobiDB-lite"/>
    </source>
</evidence>
<feature type="compositionally biased region" description="Low complexity" evidence="7">
    <location>
        <begin position="22"/>
        <end position="31"/>
    </location>
</feature>
<evidence type="ECO:0000313" key="11">
    <source>
        <dbReference type="WBParaSite" id="HCON_00096080-00001"/>
    </source>
</evidence>
<dbReference type="PANTHER" id="PTHR12305">
    <property type="entry name" value="PHOSPHATASE WITH HOMOLOGY TO TENSIN"/>
    <property type="match status" value="1"/>
</dbReference>
<keyword evidence="3" id="KW-0963">Cytoplasm</keyword>
<feature type="region of interest" description="Disordered" evidence="7">
    <location>
        <begin position="726"/>
        <end position="755"/>
    </location>
</feature>
<name>A0A7I4YG12_HAECO</name>
<dbReference type="Pfam" id="PF22785">
    <property type="entry name" value="Tc-R-P"/>
    <property type="match status" value="1"/>
</dbReference>
<dbReference type="PANTHER" id="PTHR12305:SF81">
    <property type="entry name" value="PHOSPHATIDYLINOSITOL 3,4,5-TRISPHOSPHATE 3-PHOSPHATASE AND DUAL-SPECIFICITY PROTEIN PHOSPHATASE PTEN"/>
    <property type="match status" value="1"/>
</dbReference>
<accession>A0A7I4YG12</accession>
<evidence type="ECO:0000256" key="3">
    <source>
        <dbReference type="ARBA" id="ARBA00022490"/>
    </source>
</evidence>
<evidence type="ECO:0000313" key="10">
    <source>
        <dbReference type="Proteomes" id="UP000025227"/>
    </source>
</evidence>
<dbReference type="InterPro" id="IPR051281">
    <property type="entry name" value="Dual-spec_lipid-protein_phosph"/>
</dbReference>
<reference evidence="11" key="1">
    <citation type="submission" date="2020-12" db="UniProtKB">
        <authorList>
            <consortium name="WormBaseParasite"/>
        </authorList>
    </citation>
    <scope>IDENTIFICATION</scope>
    <source>
        <strain evidence="11">MHco3</strain>
    </source>
</reference>
<dbReference type="GO" id="GO:0005886">
    <property type="term" value="C:plasma membrane"/>
    <property type="evidence" value="ECO:0007669"/>
    <property type="project" value="TreeGrafter"/>
</dbReference>
<dbReference type="OMA" id="LIYPEQL"/>
<dbReference type="WBParaSite" id="HCON_00096080-00001">
    <property type="protein sequence ID" value="HCON_00096080-00001"/>
    <property type="gene ID" value="HCON_00096080"/>
</dbReference>
<keyword evidence="4" id="KW-0378">Hydrolase</keyword>
<keyword evidence="5" id="KW-0904">Protein phosphatase</keyword>
<dbReference type="AlphaFoldDB" id="A0A7I4YG12"/>
<evidence type="ECO:0000256" key="5">
    <source>
        <dbReference type="ARBA" id="ARBA00022912"/>
    </source>
</evidence>
<keyword evidence="10" id="KW-1185">Reference proteome</keyword>
<dbReference type="GO" id="GO:0008285">
    <property type="term" value="P:negative regulation of cell population proliferation"/>
    <property type="evidence" value="ECO:0007669"/>
    <property type="project" value="TreeGrafter"/>
</dbReference>
<comment type="subcellular location">
    <subcellularLocation>
        <location evidence="1">Cytoplasm</location>
    </subcellularLocation>
</comment>
<proteinExistence type="inferred from homology"/>
<evidence type="ECO:0000256" key="4">
    <source>
        <dbReference type="ARBA" id="ARBA00022801"/>
    </source>
</evidence>